<dbReference type="Pfam" id="PF00884">
    <property type="entry name" value="Sulfatase"/>
    <property type="match status" value="1"/>
</dbReference>
<evidence type="ECO:0000259" key="3">
    <source>
        <dbReference type="Pfam" id="PF00884"/>
    </source>
</evidence>
<evidence type="ECO:0000313" key="4">
    <source>
        <dbReference type="EMBL" id="MFC6723401.1"/>
    </source>
</evidence>
<dbReference type="InterPro" id="IPR017850">
    <property type="entry name" value="Alkaline_phosphatase_core_sf"/>
</dbReference>
<keyword evidence="2" id="KW-0378">Hydrolase</keyword>
<evidence type="ECO:0000313" key="5">
    <source>
        <dbReference type="Proteomes" id="UP001596328"/>
    </source>
</evidence>
<dbReference type="GO" id="GO:0016787">
    <property type="term" value="F:hydrolase activity"/>
    <property type="evidence" value="ECO:0007669"/>
    <property type="project" value="UniProtKB-KW"/>
</dbReference>
<protein>
    <submittedName>
        <fullName evidence="4">Sulfatase</fullName>
    </submittedName>
</protein>
<dbReference type="CDD" id="cd16148">
    <property type="entry name" value="sulfatase_like"/>
    <property type="match status" value="1"/>
</dbReference>
<dbReference type="InterPro" id="IPR050738">
    <property type="entry name" value="Sulfatase"/>
</dbReference>
<proteinExistence type="inferred from homology"/>
<dbReference type="SUPFAM" id="SSF53649">
    <property type="entry name" value="Alkaline phosphatase-like"/>
    <property type="match status" value="1"/>
</dbReference>
<gene>
    <name evidence="4" type="ORF">ACFQE1_03125</name>
</gene>
<dbReference type="Gene3D" id="3.40.720.10">
    <property type="entry name" value="Alkaline Phosphatase, subunit A"/>
    <property type="match status" value="1"/>
</dbReference>
<comment type="similarity">
    <text evidence="1">Belongs to the sulfatase family.</text>
</comment>
<evidence type="ECO:0000256" key="1">
    <source>
        <dbReference type="ARBA" id="ARBA00008779"/>
    </source>
</evidence>
<dbReference type="Proteomes" id="UP001596328">
    <property type="component" value="Unassembled WGS sequence"/>
</dbReference>
<accession>A0ABD5RW69</accession>
<dbReference type="PANTHER" id="PTHR42693">
    <property type="entry name" value="ARYLSULFATASE FAMILY MEMBER"/>
    <property type="match status" value="1"/>
</dbReference>
<sequence length="506" mass="57244">MRILYIDVDSLRPDHLGCYGYDRDTSPNIDRIAEDARRFTNYYVSDAPCLPSRTAYFSGRFGIHTGVVSHSGITADIRHRGDERGHTNRGAYRTLPNALRQEDHKTAFISPFPQRHAAWHAVDGFTEWIDTGKFGVERADEIYPLAEEWLRENGTDEDWYLHLNFWDPHTPYNTPSEFGNPFADDPAPEWLTEELLEEQYESYGPHSARDVHHGYLSGDGPEDLDRTPDEIADLADFEQWVDGYDVGIRYMDEYVGDLIDLLKEQGVYEDTVIVVSADHGENLGELNVYGDHQTADDVTCRVPLVVKGPDVEPGVDDDLHYHLDLSATLVEMVDGDVPEGWDGRSFLPSLAEGESVGRDFLVTGQGAWACQRGVRWDDWLLLRTYYDGWREFDAVELYDLDADPHEVENVARDNPAVAERGMALLDRWRSQRGIDAATGANGGNPGAPRSLVDPLLEVIRDGGSFYLQGNMETYTERLRETGRTEHAEEIEARDGIVRQDPSEFLS</sequence>
<dbReference type="PANTHER" id="PTHR42693:SF53">
    <property type="entry name" value="ENDO-4-O-SULFATASE"/>
    <property type="match status" value="1"/>
</dbReference>
<dbReference type="InterPro" id="IPR000917">
    <property type="entry name" value="Sulfatase_N"/>
</dbReference>
<name>A0ABD5RW69_9EURY</name>
<keyword evidence="5" id="KW-1185">Reference proteome</keyword>
<dbReference type="AlphaFoldDB" id="A0ABD5RW69"/>
<comment type="caution">
    <text evidence="4">The sequence shown here is derived from an EMBL/GenBank/DDBJ whole genome shotgun (WGS) entry which is preliminary data.</text>
</comment>
<reference evidence="4 5" key="1">
    <citation type="journal article" date="2019" name="Int. J. Syst. Evol. Microbiol.">
        <title>The Global Catalogue of Microorganisms (GCM) 10K type strain sequencing project: providing services to taxonomists for standard genome sequencing and annotation.</title>
        <authorList>
            <consortium name="The Broad Institute Genomics Platform"/>
            <consortium name="The Broad Institute Genome Sequencing Center for Infectious Disease"/>
            <person name="Wu L."/>
            <person name="Ma J."/>
        </authorList>
    </citation>
    <scope>NUCLEOTIDE SEQUENCE [LARGE SCALE GENOMIC DNA]</scope>
    <source>
        <strain evidence="4 5">NBRC 111368</strain>
    </source>
</reference>
<dbReference type="EMBL" id="JBHSWU010000015">
    <property type="protein sequence ID" value="MFC6723401.1"/>
    <property type="molecule type" value="Genomic_DNA"/>
</dbReference>
<feature type="domain" description="Sulfatase N-terminal" evidence="3">
    <location>
        <begin position="3"/>
        <end position="333"/>
    </location>
</feature>
<evidence type="ECO:0000256" key="2">
    <source>
        <dbReference type="ARBA" id="ARBA00022801"/>
    </source>
</evidence>
<organism evidence="4 5">
    <name type="scientific">Halobium palmae</name>
    <dbReference type="NCBI Taxonomy" id="1776492"/>
    <lineage>
        <taxon>Archaea</taxon>
        <taxon>Methanobacteriati</taxon>
        <taxon>Methanobacteriota</taxon>
        <taxon>Stenosarchaea group</taxon>
        <taxon>Halobacteria</taxon>
        <taxon>Halobacteriales</taxon>
        <taxon>Haloferacaceae</taxon>
        <taxon>Halobium</taxon>
    </lineage>
</organism>